<protein>
    <submittedName>
        <fullName evidence="2">Uncharacterized protein</fullName>
    </submittedName>
</protein>
<evidence type="ECO:0000256" key="1">
    <source>
        <dbReference type="SAM" id="Phobius"/>
    </source>
</evidence>
<keyword evidence="1" id="KW-1133">Transmembrane helix</keyword>
<keyword evidence="1" id="KW-0812">Transmembrane</keyword>
<keyword evidence="1" id="KW-0472">Membrane</keyword>
<gene>
    <name evidence="2" type="ORF">LCGC14_1852170</name>
</gene>
<sequence>MNILTLILTGIVFLASAAFVTIALWMGFTHYPTIMLSLVAVITVIRAYQVHIERPSREFRVKWFIFWFYNEWLKLVLLLIAAWLIIKYFL</sequence>
<comment type="caution">
    <text evidence="2">The sequence shown here is derived from an EMBL/GenBank/DDBJ whole genome shotgun (WGS) entry which is preliminary data.</text>
</comment>
<dbReference type="EMBL" id="LAZR01018617">
    <property type="protein sequence ID" value="KKL95685.1"/>
    <property type="molecule type" value="Genomic_DNA"/>
</dbReference>
<reference evidence="2" key="1">
    <citation type="journal article" date="2015" name="Nature">
        <title>Complex archaea that bridge the gap between prokaryotes and eukaryotes.</title>
        <authorList>
            <person name="Spang A."/>
            <person name="Saw J.H."/>
            <person name="Jorgensen S.L."/>
            <person name="Zaremba-Niedzwiedzka K."/>
            <person name="Martijn J."/>
            <person name="Lind A.E."/>
            <person name="van Eijk R."/>
            <person name="Schleper C."/>
            <person name="Guy L."/>
            <person name="Ettema T.J."/>
        </authorList>
    </citation>
    <scope>NUCLEOTIDE SEQUENCE</scope>
</reference>
<dbReference type="AlphaFoldDB" id="A0A0F9IPK3"/>
<organism evidence="2">
    <name type="scientific">marine sediment metagenome</name>
    <dbReference type="NCBI Taxonomy" id="412755"/>
    <lineage>
        <taxon>unclassified sequences</taxon>
        <taxon>metagenomes</taxon>
        <taxon>ecological metagenomes</taxon>
    </lineage>
</organism>
<feature type="transmembrane region" description="Helical" evidence="1">
    <location>
        <begin position="66"/>
        <end position="86"/>
    </location>
</feature>
<feature type="transmembrane region" description="Helical" evidence="1">
    <location>
        <begin position="28"/>
        <end position="45"/>
    </location>
</feature>
<name>A0A0F9IPK3_9ZZZZ</name>
<evidence type="ECO:0000313" key="2">
    <source>
        <dbReference type="EMBL" id="KKL95685.1"/>
    </source>
</evidence>
<accession>A0A0F9IPK3</accession>
<proteinExistence type="predicted"/>